<proteinExistence type="inferred from homology"/>
<dbReference type="FunFam" id="3.40.50.720:FF:000173">
    <property type="entry name" value="3-oxoacyl-[acyl-carrier protein] reductase"/>
    <property type="match status" value="1"/>
</dbReference>
<protein>
    <submittedName>
        <fullName evidence="3">3-oxoacyl-[acyl-carrier protein] reductase</fullName>
        <ecNumber evidence="3">1.1.1.100</ecNumber>
    </submittedName>
</protein>
<name>A0A3B1B462_9ZZZZ</name>
<dbReference type="NCBIfam" id="NF009466">
    <property type="entry name" value="PRK12826.1-2"/>
    <property type="match status" value="1"/>
</dbReference>
<accession>A0A3B1B462</accession>
<dbReference type="EC" id="1.1.1.100" evidence="3"/>
<dbReference type="InterPro" id="IPR002347">
    <property type="entry name" value="SDR_fam"/>
</dbReference>
<dbReference type="AlphaFoldDB" id="A0A3B1B462"/>
<dbReference type="GO" id="GO:0004316">
    <property type="term" value="F:3-oxoacyl-[acyl-carrier-protein] reductase (NADPH) activity"/>
    <property type="evidence" value="ECO:0007669"/>
    <property type="project" value="UniProtKB-EC"/>
</dbReference>
<dbReference type="PANTHER" id="PTHR42760:SF135">
    <property type="entry name" value="BLL7886 PROTEIN"/>
    <property type="match status" value="1"/>
</dbReference>
<dbReference type="EMBL" id="UOFW01000181">
    <property type="protein sequence ID" value="VAX06743.1"/>
    <property type="molecule type" value="Genomic_DNA"/>
</dbReference>
<evidence type="ECO:0000313" key="3">
    <source>
        <dbReference type="EMBL" id="VAX06743.1"/>
    </source>
</evidence>
<keyword evidence="2 3" id="KW-0560">Oxidoreductase</keyword>
<dbReference type="PANTHER" id="PTHR42760">
    <property type="entry name" value="SHORT-CHAIN DEHYDROGENASES/REDUCTASES FAMILY MEMBER"/>
    <property type="match status" value="1"/>
</dbReference>
<dbReference type="InterPro" id="IPR020904">
    <property type="entry name" value="Sc_DH/Rdtase_CS"/>
</dbReference>
<gene>
    <name evidence="3" type="ORF">MNBD_ALPHA03-369</name>
</gene>
<dbReference type="NCBIfam" id="NF005559">
    <property type="entry name" value="PRK07231.1"/>
    <property type="match status" value="1"/>
</dbReference>
<dbReference type="Gene3D" id="3.40.50.720">
    <property type="entry name" value="NAD(P)-binding Rossmann-like Domain"/>
    <property type="match status" value="1"/>
</dbReference>
<comment type="similarity">
    <text evidence="1">Belongs to the short-chain dehydrogenases/reductases (SDR) family.</text>
</comment>
<dbReference type="Pfam" id="PF13561">
    <property type="entry name" value="adh_short_C2"/>
    <property type="match status" value="1"/>
</dbReference>
<dbReference type="SUPFAM" id="SSF51735">
    <property type="entry name" value="NAD(P)-binding Rossmann-fold domains"/>
    <property type="match status" value="1"/>
</dbReference>
<dbReference type="PRINTS" id="PR00081">
    <property type="entry name" value="GDHRDH"/>
</dbReference>
<reference evidence="3" key="1">
    <citation type="submission" date="2018-06" db="EMBL/GenBank/DDBJ databases">
        <authorList>
            <person name="Zhirakovskaya E."/>
        </authorList>
    </citation>
    <scope>NUCLEOTIDE SEQUENCE</scope>
</reference>
<dbReference type="PRINTS" id="PR00080">
    <property type="entry name" value="SDRFAMILY"/>
</dbReference>
<evidence type="ECO:0000256" key="1">
    <source>
        <dbReference type="ARBA" id="ARBA00006484"/>
    </source>
</evidence>
<evidence type="ECO:0000256" key="2">
    <source>
        <dbReference type="ARBA" id="ARBA00023002"/>
    </source>
</evidence>
<dbReference type="PROSITE" id="PS00061">
    <property type="entry name" value="ADH_SHORT"/>
    <property type="match status" value="1"/>
</dbReference>
<dbReference type="GO" id="GO:0030497">
    <property type="term" value="P:fatty acid elongation"/>
    <property type="evidence" value="ECO:0007669"/>
    <property type="project" value="TreeGrafter"/>
</dbReference>
<sequence>MLNRLQNKIALITGAGQGIGAAISRRLAQEGAKVVLVDIKADCLKDIAHELDTETLTIAANISKKEHVLNMVEQAKDTFGSIDILVNNAGIIRDGFLSRLSEDDWDKVMDVNLKGPFLCCQAVFDIMKAQNSGKIVNIVSRSWLGNIGQANYSASKGGLVSLTRTLALELARFQINVNAVAPGLIETPMTKSMPEEALARLLRMQPTGKMGSVDDIAAAVAFLSSGDSAFINGQILHVDGGKSCGLLSL</sequence>
<dbReference type="InterPro" id="IPR036291">
    <property type="entry name" value="NAD(P)-bd_dom_sf"/>
</dbReference>
<organism evidence="3">
    <name type="scientific">hydrothermal vent metagenome</name>
    <dbReference type="NCBI Taxonomy" id="652676"/>
    <lineage>
        <taxon>unclassified sequences</taxon>
        <taxon>metagenomes</taxon>
        <taxon>ecological metagenomes</taxon>
    </lineage>
</organism>